<dbReference type="InterPro" id="IPR027282">
    <property type="entry name" value="TPS"/>
</dbReference>
<dbReference type="Gene3D" id="2.40.160.50">
    <property type="entry name" value="membrane protein fhac: a member of the omp85/tpsb transporter family"/>
    <property type="match status" value="1"/>
</dbReference>
<dbReference type="InterPro" id="IPR051544">
    <property type="entry name" value="TPS_OM_transporter"/>
</dbReference>
<evidence type="ECO:0000256" key="2">
    <source>
        <dbReference type="ARBA" id="ARBA00022692"/>
    </source>
</evidence>
<dbReference type="InterPro" id="IPR013686">
    <property type="entry name" value="Polypept-transport_assoc_ShlB"/>
</dbReference>
<dbReference type="PIRSF" id="PIRSF029745">
    <property type="entry name" value="FhaC"/>
    <property type="match status" value="1"/>
</dbReference>
<evidence type="ECO:0000256" key="1">
    <source>
        <dbReference type="ARBA" id="ARBA00022452"/>
    </source>
</evidence>
<dbReference type="GO" id="GO:0008320">
    <property type="term" value="F:protein transmembrane transporter activity"/>
    <property type="evidence" value="ECO:0007669"/>
    <property type="project" value="TreeGrafter"/>
</dbReference>
<feature type="domain" description="Haemolysin activator HlyB C-terminal" evidence="4">
    <location>
        <begin position="154"/>
        <end position="468"/>
    </location>
</feature>
<reference evidence="7 8" key="1">
    <citation type="submission" date="2016-01" db="EMBL/GenBank/DDBJ databases">
        <title>High potential of lignocellulose degradation of a new Verrucomicrobia species.</title>
        <authorList>
            <person name="Wang Y."/>
            <person name="Shi Y."/>
            <person name="Qiu Z."/>
            <person name="Liu S."/>
            <person name="Yang H."/>
        </authorList>
    </citation>
    <scope>NUCLEOTIDE SEQUENCE [LARGE SCALE GENOMIC DNA]</scope>
    <source>
        <strain evidence="7 8">TSB47</strain>
    </source>
</reference>
<keyword evidence="3" id="KW-0998">Cell outer membrane</keyword>
<protein>
    <recommendedName>
        <fullName evidence="9">POTRA domain-containing protein</fullName>
    </recommendedName>
</protein>
<keyword evidence="2" id="KW-0812">Transmembrane</keyword>
<dbReference type="EMBL" id="LRRQ01000093">
    <property type="protein sequence ID" value="OAM89482.1"/>
    <property type="molecule type" value="Genomic_DNA"/>
</dbReference>
<dbReference type="Gene3D" id="3.10.20.310">
    <property type="entry name" value="membrane protein fhac"/>
    <property type="match status" value="1"/>
</dbReference>
<keyword evidence="1" id="KW-0472">Membrane</keyword>
<evidence type="ECO:0000256" key="3">
    <source>
        <dbReference type="ARBA" id="ARBA00023237"/>
    </source>
</evidence>
<dbReference type="STRING" id="1184151.AW736_13040"/>
<feature type="domain" description="ShlB POTRA" evidence="6">
    <location>
        <begin position="95"/>
        <end position="149"/>
    </location>
</feature>
<evidence type="ECO:0000313" key="7">
    <source>
        <dbReference type="EMBL" id="OAM89482.1"/>
    </source>
</evidence>
<comment type="caution">
    <text evidence="7">The sequence shown here is derived from an EMBL/GenBank/DDBJ whole genome shotgun (WGS) entry which is preliminary data.</text>
</comment>
<dbReference type="Pfam" id="PF08479">
    <property type="entry name" value="POTRA_2"/>
    <property type="match status" value="1"/>
</dbReference>
<dbReference type="Pfam" id="PF03865">
    <property type="entry name" value="ShlB"/>
    <property type="match status" value="1"/>
</dbReference>
<dbReference type="Pfam" id="PF17287">
    <property type="entry name" value="POTRA_3"/>
    <property type="match status" value="1"/>
</dbReference>
<keyword evidence="8" id="KW-1185">Reference proteome</keyword>
<proteinExistence type="predicted"/>
<evidence type="ECO:0000259" key="6">
    <source>
        <dbReference type="Pfam" id="PF17287"/>
    </source>
</evidence>
<evidence type="ECO:0000259" key="5">
    <source>
        <dbReference type="Pfam" id="PF08479"/>
    </source>
</evidence>
<feature type="domain" description="Polypeptide-transport-associated ShlB-type" evidence="5">
    <location>
        <begin position="19"/>
        <end position="93"/>
    </location>
</feature>
<accession>A0A178IHM4</accession>
<keyword evidence="1" id="KW-1134">Transmembrane beta strand</keyword>
<dbReference type="AlphaFoldDB" id="A0A178IHM4"/>
<dbReference type="GO" id="GO:0046819">
    <property type="term" value="P:protein secretion by the type V secretion system"/>
    <property type="evidence" value="ECO:0007669"/>
    <property type="project" value="TreeGrafter"/>
</dbReference>
<dbReference type="GO" id="GO:0098046">
    <property type="term" value="C:type V protein secretion system complex"/>
    <property type="evidence" value="ECO:0007669"/>
    <property type="project" value="TreeGrafter"/>
</dbReference>
<name>A0A178IHM4_9BACT</name>
<gene>
    <name evidence="7" type="ORF">AW736_13040</name>
</gene>
<evidence type="ECO:0000259" key="4">
    <source>
        <dbReference type="Pfam" id="PF03865"/>
    </source>
</evidence>
<evidence type="ECO:0008006" key="9">
    <source>
        <dbReference type="Google" id="ProtNLM"/>
    </source>
</evidence>
<dbReference type="PANTHER" id="PTHR34597:SF3">
    <property type="entry name" value="OUTER MEMBRANE TRANSPORTER CDIB"/>
    <property type="match status" value="1"/>
</dbReference>
<dbReference type="InterPro" id="IPR035251">
    <property type="entry name" value="ShlB_POTRA"/>
</dbReference>
<dbReference type="Proteomes" id="UP000078486">
    <property type="component" value="Unassembled WGS sequence"/>
</dbReference>
<dbReference type="PANTHER" id="PTHR34597">
    <property type="entry name" value="SLR1661 PROTEIN"/>
    <property type="match status" value="1"/>
</dbReference>
<sequence>MQPAAGTVSDAIPESPDGFSIDRVEVEGGRRFPWLAPLAARYEGRRLGMAGIRHAIRALSHACLERGYVTTRVLLPEQDIAGTRTLRLVVAPGTVGKIGFAPGDAGRGGTWRNAFPARAGGLLNLRDIEQGLEQMKRVPSQDVTMELKPGARPGQSDVLVTRKNRFPLRGHLGIDNGGDQNTGRWQGSATAFWDNPLSLNDLLAFTRNGAVATASGQGTGGDNLTYSLPFGYWTAHASYNAYDYRQTVQGYYNPYESSGKSRSVEARVQFLAHRDQNSKTTAQTRVSWRRNRNFIDGVELEVQRRDTGTLELALLHQRNLGRALLDASVAFRNGVPWFGATGDLQPRADGSPTNFYHALTADAVLRIPFSIGPARLHAHTAFRAQLTGDTLQGSEYFSIGGRYTVRGFDGRQTLGAEKGLTLRHDLGVALWRTGQTLYLALDGGHVAGPASRYLPGGTLAGCALGLRGGRGAFYYDATVGRPLYKPRGLHTARATCTAQAGIQF</sequence>
<organism evidence="7 8">
    <name type="scientific">Termitidicoccus mucosus</name>
    <dbReference type="NCBI Taxonomy" id="1184151"/>
    <lineage>
        <taxon>Bacteria</taxon>
        <taxon>Pseudomonadati</taxon>
        <taxon>Verrucomicrobiota</taxon>
        <taxon>Opitutia</taxon>
        <taxon>Opitutales</taxon>
        <taxon>Opitutaceae</taxon>
        <taxon>Termitidicoccus</taxon>
    </lineage>
</organism>
<dbReference type="InterPro" id="IPR005565">
    <property type="entry name" value="Hemolysn_activator_HlyB_C"/>
</dbReference>
<evidence type="ECO:0000313" key="8">
    <source>
        <dbReference type="Proteomes" id="UP000078486"/>
    </source>
</evidence>